<accession>A0A058Z724</accession>
<dbReference type="GO" id="GO:0001671">
    <property type="term" value="F:ATPase activator activity"/>
    <property type="evidence" value="ECO:0007669"/>
    <property type="project" value="TreeGrafter"/>
</dbReference>
<evidence type="ECO:0000313" key="7">
    <source>
        <dbReference type="EMBL" id="KCV70084.1"/>
    </source>
</evidence>
<keyword evidence="4" id="KW-0408">Iron</keyword>
<dbReference type="GO" id="GO:0008198">
    <property type="term" value="F:ferrous iron binding"/>
    <property type="evidence" value="ECO:0007669"/>
    <property type="project" value="TreeGrafter"/>
</dbReference>
<evidence type="ECO:0000256" key="2">
    <source>
        <dbReference type="ARBA" id="ARBA00022723"/>
    </source>
</evidence>
<dbReference type="SUPFAM" id="SSF46565">
    <property type="entry name" value="Chaperone J-domain"/>
    <property type="match status" value="1"/>
</dbReference>
<protein>
    <recommendedName>
        <fullName evidence="9">Diphthamide biosynthesis protein 4</fullName>
    </recommendedName>
</protein>
<dbReference type="InterPro" id="IPR036671">
    <property type="entry name" value="DPH_MB_sf"/>
</dbReference>
<name>A0A058Z724_FONAL</name>
<dbReference type="OrthoDB" id="66964at2759"/>
<dbReference type="RefSeq" id="XP_009495690.1">
    <property type="nucleotide sequence ID" value="XM_009497415.1"/>
</dbReference>
<evidence type="ECO:0000256" key="3">
    <source>
        <dbReference type="ARBA" id="ARBA00022833"/>
    </source>
</evidence>
<keyword evidence="3" id="KW-0862">Zinc</keyword>
<gene>
    <name evidence="7" type="ORF">H696_03546</name>
</gene>
<evidence type="ECO:0000259" key="5">
    <source>
        <dbReference type="PROSITE" id="PS50076"/>
    </source>
</evidence>
<sequence length="190" mass="20747">MAELRQLLDQIARASTLYEVLGLEAASFEEAQKYITAGAIRGAYLRRALILHPDKQSLVSGADASGSAGAHAADPAADPRLAASYLRLREAYDTLSTAASRAQYDHNLWPPSSLLVDDEFSLEDMLFDEDDNMYTLPCRCSGVYRLHVDEIDSLYAESQGAGFSNVLFCQQCSLKIRIQCSGIGTDSEEA</sequence>
<dbReference type="STRING" id="691883.A0A058Z724"/>
<dbReference type="PANTHER" id="PTHR45255:SF1">
    <property type="entry name" value="DNAJ HOMOLOG SUBFAMILY C MEMBER 24"/>
    <property type="match status" value="1"/>
</dbReference>
<dbReference type="OMA" id="REMTHEP"/>
<evidence type="ECO:0000313" key="8">
    <source>
        <dbReference type="Proteomes" id="UP000030693"/>
    </source>
</evidence>
<dbReference type="PANTHER" id="PTHR45255">
    <property type="entry name" value="DNAJ HOMOLOG SUBFAMILY C MEMBER 24"/>
    <property type="match status" value="1"/>
</dbReference>
<dbReference type="PROSITE" id="PS51074">
    <property type="entry name" value="DPH_MB"/>
    <property type="match status" value="1"/>
</dbReference>
<dbReference type="Proteomes" id="UP000030693">
    <property type="component" value="Unassembled WGS sequence"/>
</dbReference>
<organism evidence="7">
    <name type="scientific">Fonticula alba</name>
    <name type="common">Slime mold</name>
    <dbReference type="NCBI Taxonomy" id="691883"/>
    <lineage>
        <taxon>Eukaryota</taxon>
        <taxon>Rotosphaerida</taxon>
        <taxon>Fonticulaceae</taxon>
        <taxon>Fonticula</taxon>
    </lineage>
</organism>
<dbReference type="InterPro" id="IPR001623">
    <property type="entry name" value="DnaJ_domain"/>
</dbReference>
<keyword evidence="8" id="KW-1185">Reference proteome</keyword>
<dbReference type="InterPro" id="IPR007872">
    <property type="entry name" value="DPH_MB_dom"/>
</dbReference>
<evidence type="ECO:0000256" key="1">
    <source>
        <dbReference type="ARBA" id="ARBA00006169"/>
    </source>
</evidence>
<evidence type="ECO:0000259" key="6">
    <source>
        <dbReference type="PROSITE" id="PS51074"/>
    </source>
</evidence>
<dbReference type="GeneID" id="20528271"/>
<dbReference type="InterPro" id="IPR036869">
    <property type="entry name" value="J_dom_sf"/>
</dbReference>
<evidence type="ECO:0000256" key="4">
    <source>
        <dbReference type="ARBA" id="ARBA00023004"/>
    </source>
</evidence>
<evidence type="ECO:0008006" key="9">
    <source>
        <dbReference type="Google" id="ProtNLM"/>
    </source>
</evidence>
<dbReference type="SUPFAM" id="SSF144217">
    <property type="entry name" value="CSL zinc finger"/>
    <property type="match status" value="1"/>
</dbReference>
<dbReference type="PROSITE" id="PS50076">
    <property type="entry name" value="DNAJ_2"/>
    <property type="match status" value="1"/>
</dbReference>
<feature type="domain" description="J" evidence="5">
    <location>
        <begin position="16"/>
        <end position="108"/>
    </location>
</feature>
<dbReference type="AlphaFoldDB" id="A0A058Z724"/>
<reference evidence="7" key="1">
    <citation type="submission" date="2013-04" db="EMBL/GenBank/DDBJ databases">
        <title>The Genome Sequence of Fonticula alba ATCC 38817.</title>
        <authorList>
            <consortium name="The Broad Institute Genomics Platform"/>
            <person name="Russ C."/>
            <person name="Cuomo C."/>
            <person name="Burger G."/>
            <person name="Gray M.W."/>
            <person name="Holland P.W.H."/>
            <person name="King N."/>
            <person name="Lang F.B.F."/>
            <person name="Roger A.J."/>
            <person name="Ruiz-Trillo I."/>
            <person name="Brown M."/>
            <person name="Walker B."/>
            <person name="Young S."/>
            <person name="Zeng Q."/>
            <person name="Gargeya S."/>
            <person name="Fitzgerald M."/>
            <person name="Haas B."/>
            <person name="Abouelleil A."/>
            <person name="Allen A.W."/>
            <person name="Alvarado L."/>
            <person name="Arachchi H.M."/>
            <person name="Berlin A.M."/>
            <person name="Chapman S.B."/>
            <person name="Gainer-Dewar J."/>
            <person name="Goldberg J."/>
            <person name="Griggs A."/>
            <person name="Gujja S."/>
            <person name="Hansen M."/>
            <person name="Howarth C."/>
            <person name="Imamovic A."/>
            <person name="Ireland A."/>
            <person name="Larimer J."/>
            <person name="McCowan C."/>
            <person name="Murphy C."/>
            <person name="Pearson M."/>
            <person name="Poon T.W."/>
            <person name="Priest M."/>
            <person name="Roberts A."/>
            <person name="Saif S."/>
            <person name="Shea T."/>
            <person name="Sisk P."/>
            <person name="Sykes S."/>
            <person name="Wortman J."/>
            <person name="Nusbaum C."/>
            <person name="Birren B."/>
        </authorList>
    </citation>
    <scope>NUCLEOTIDE SEQUENCE [LARGE SCALE GENOMIC DNA]</scope>
    <source>
        <strain evidence="7">ATCC 38817</strain>
    </source>
</reference>
<comment type="similarity">
    <text evidence="1">Belongs to the DPH4 family.</text>
</comment>
<keyword evidence="2" id="KW-0479">Metal-binding</keyword>
<feature type="domain" description="DPH-type MB" evidence="6">
    <location>
        <begin position="116"/>
        <end position="181"/>
    </location>
</feature>
<dbReference type="Gene3D" id="3.10.660.10">
    <property type="entry name" value="DPH Zinc finger"/>
    <property type="match status" value="1"/>
</dbReference>
<dbReference type="Gene3D" id="1.10.287.110">
    <property type="entry name" value="DnaJ domain"/>
    <property type="match status" value="1"/>
</dbReference>
<dbReference type="EMBL" id="KB932205">
    <property type="protein sequence ID" value="KCV70084.1"/>
    <property type="molecule type" value="Genomic_DNA"/>
</dbReference>
<dbReference type="Pfam" id="PF05207">
    <property type="entry name" value="Zn_ribbon_CSL"/>
    <property type="match status" value="1"/>
</dbReference>
<proteinExistence type="inferred from homology"/>